<comment type="caution">
    <text evidence="10">The sequence shown here is derived from an EMBL/GenBank/DDBJ whole genome shotgun (WGS) entry which is preliminary data.</text>
</comment>
<dbReference type="GO" id="GO:0005886">
    <property type="term" value="C:plasma membrane"/>
    <property type="evidence" value="ECO:0007669"/>
    <property type="project" value="UniProtKB-SubCell"/>
</dbReference>
<feature type="domain" description="Mce/MlaD" evidence="9">
    <location>
        <begin position="160"/>
        <end position="219"/>
    </location>
</feature>
<dbReference type="PANTHER" id="PTHR30462:SF2">
    <property type="entry name" value="INTERMEMBRANE TRANSPORT PROTEIN PQIB"/>
    <property type="match status" value="1"/>
</dbReference>
<dbReference type="InterPro" id="IPR051800">
    <property type="entry name" value="PqiA-PqiB_transport"/>
</dbReference>
<comment type="subcellular location">
    <subcellularLocation>
        <location evidence="1">Cell inner membrane</location>
    </subcellularLocation>
</comment>
<dbReference type="Pfam" id="PF02470">
    <property type="entry name" value="MlaD"/>
    <property type="match status" value="3"/>
</dbReference>
<organism evidence="10 11">
    <name type="scientific">Vibrio ponticus</name>
    <dbReference type="NCBI Taxonomy" id="265668"/>
    <lineage>
        <taxon>Bacteria</taxon>
        <taxon>Pseudomonadati</taxon>
        <taxon>Pseudomonadota</taxon>
        <taxon>Gammaproteobacteria</taxon>
        <taxon>Vibrionales</taxon>
        <taxon>Vibrionaceae</taxon>
        <taxon>Vibrio</taxon>
    </lineage>
</organism>
<accession>A0A3N3DZ42</accession>
<evidence type="ECO:0000256" key="4">
    <source>
        <dbReference type="ARBA" id="ARBA00022692"/>
    </source>
</evidence>
<dbReference type="Proteomes" id="UP000278792">
    <property type="component" value="Unassembled WGS sequence"/>
</dbReference>
<name>A0A3N3DZ42_9VIBR</name>
<sequence length="549" mass="60891">MSDQNDIQANISTRSNLSVVWLVPLVALAIGIWMLFEYVNSTGPEVTLVMSDASGIEVGKTQIKALNVKVGVVTDVKIGKDYEHIIVKAQMDKDAERMLREDSLFWIVEPRVGKEGVSGLETLLSGAYIQLQPGKSEARKTRFDVLDIPPVAPPNAEGLRVVLNHELAGQLDVGDPVIYQGFTAGRVEKVTIDAENQRAQYQLFIFKPFDELVRTASQFWLNSGVDLQLNAEGFKVRIDSIESLLGGGVSFGVLEKDNQGVVVAKDYREFPLYDGKSDAEEGIYRQSLKFVIMFNDSLRGLKVGAPVEFRGLKIGTVTKVPWKRANLDDGFKVPKLGVQIKLEPRRIFEHGESVTNEQLLELVKQEFANGLRAKLNTGSLLTGALYVDLDYIESEETYVNQEIDGYTIFPSMQSELAEVQTKMMEILNNLSELPLDESVASVNRSLSELENTLVAAEKTMNSIRLMVESDDTQSLPAEIKQSLQEIQHTLSSFNSTSSVYQNLDDSLAELEKTMKALQPVLKKIDQKPDVLIFGEDNNADPIPVKGSAE</sequence>
<evidence type="ECO:0000259" key="9">
    <source>
        <dbReference type="Pfam" id="PF02470"/>
    </source>
</evidence>
<keyword evidence="4 8" id="KW-0812">Transmembrane</keyword>
<dbReference type="RefSeq" id="WP_123782367.1">
    <property type="nucleotide sequence ID" value="NZ_RKIK01000035.1"/>
</dbReference>
<evidence type="ECO:0000313" key="10">
    <source>
        <dbReference type="EMBL" id="ROV59660.1"/>
    </source>
</evidence>
<keyword evidence="6 8" id="KW-0472">Membrane</keyword>
<feature type="transmembrane region" description="Helical" evidence="8">
    <location>
        <begin position="17"/>
        <end position="36"/>
    </location>
</feature>
<protein>
    <submittedName>
        <fullName evidence="10">Intermembrane transport protein PqiB</fullName>
    </submittedName>
</protein>
<keyword evidence="5 8" id="KW-1133">Transmembrane helix</keyword>
<dbReference type="InterPro" id="IPR003399">
    <property type="entry name" value="Mce/MlaD"/>
</dbReference>
<dbReference type="AlphaFoldDB" id="A0A3N3DZ42"/>
<reference evidence="10 11" key="1">
    <citation type="submission" date="2018-11" db="EMBL/GenBank/DDBJ databases">
        <title>Vibrio ponticus strain CAIM 1751 pathogenic for the snapper Lutjanus guttatus.</title>
        <authorList>
            <person name="Soto-Rodriguez S."/>
            <person name="Lozano-Olvera R."/>
            <person name="Gomez-Gil B."/>
        </authorList>
    </citation>
    <scope>NUCLEOTIDE SEQUENCE [LARGE SCALE GENOMIC DNA]</scope>
    <source>
        <strain evidence="10 11">CAIM 1751</strain>
    </source>
</reference>
<evidence type="ECO:0000256" key="1">
    <source>
        <dbReference type="ARBA" id="ARBA00004533"/>
    </source>
</evidence>
<evidence type="ECO:0000256" key="7">
    <source>
        <dbReference type="SAM" id="Coils"/>
    </source>
</evidence>
<evidence type="ECO:0000256" key="2">
    <source>
        <dbReference type="ARBA" id="ARBA00022475"/>
    </source>
</evidence>
<evidence type="ECO:0000313" key="11">
    <source>
        <dbReference type="Proteomes" id="UP000278792"/>
    </source>
</evidence>
<keyword evidence="2" id="KW-1003">Cell membrane</keyword>
<evidence type="ECO:0000256" key="6">
    <source>
        <dbReference type="ARBA" id="ARBA00023136"/>
    </source>
</evidence>
<dbReference type="EMBL" id="RKIK01000035">
    <property type="protein sequence ID" value="ROV59660.1"/>
    <property type="molecule type" value="Genomic_DNA"/>
</dbReference>
<gene>
    <name evidence="10" type="ORF">EGH82_12780</name>
</gene>
<feature type="domain" description="Mce/MlaD" evidence="9">
    <location>
        <begin position="43"/>
        <end position="134"/>
    </location>
</feature>
<keyword evidence="3" id="KW-0997">Cell inner membrane</keyword>
<keyword evidence="7" id="KW-0175">Coiled coil</keyword>
<proteinExistence type="predicted"/>
<evidence type="ECO:0000256" key="8">
    <source>
        <dbReference type="SAM" id="Phobius"/>
    </source>
</evidence>
<feature type="coiled-coil region" evidence="7">
    <location>
        <begin position="439"/>
        <end position="466"/>
    </location>
</feature>
<feature type="domain" description="Mce/MlaD" evidence="9">
    <location>
        <begin position="289"/>
        <end position="390"/>
    </location>
</feature>
<dbReference type="NCBIfam" id="NF008070">
    <property type="entry name" value="PRK10807.1"/>
    <property type="match status" value="1"/>
</dbReference>
<evidence type="ECO:0000256" key="3">
    <source>
        <dbReference type="ARBA" id="ARBA00022519"/>
    </source>
</evidence>
<evidence type="ECO:0000256" key="5">
    <source>
        <dbReference type="ARBA" id="ARBA00022989"/>
    </source>
</evidence>
<dbReference type="PANTHER" id="PTHR30462">
    <property type="entry name" value="INTERMEMBRANE TRANSPORT PROTEIN PQIB-RELATED"/>
    <property type="match status" value="1"/>
</dbReference>